<keyword evidence="3" id="KW-1185">Reference proteome</keyword>
<accession>A0ABN9TPC2</accession>
<dbReference type="Proteomes" id="UP001189429">
    <property type="component" value="Unassembled WGS sequence"/>
</dbReference>
<name>A0ABN9TPC2_9DINO</name>
<feature type="region of interest" description="Disordered" evidence="1">
    <location>
        <begin position="324"/>
        <end position="360"/>
    </location>
</feature>
<sequence length="581" mass="59229">MLDAALERRQASQAPPAAGVPARLDEMLGLLAAAYREVEASSDAPVRLVQAELELLRLLALARDAMLAILSSHDPGRETLRTAFGGGSARIALVRAVVREAPFSPPNARDPRLASCLAACESVEEVLKDAEALGSPVAALRGLTTPCRVARADRPAAVEAAIARLLTASREGPGGPPSEPDAPEAAEVALLRTCTPRPSEVAANSPPGHGGAGSPPAPAAARGAEVRPPAGCAGEGAEAGSPQPAAAAAEAEEERQRARSDVGAAGRGRAAGPAQGAGSVQLPPSWLQVSAQTSMAPGVPSATQATRGRSMQLPLGRAVAWWSPRPSDTPEVGPARSLSPGQHSVCHAQRGSPRPQRRLGTTASSASLVMLGGTPRLDAQGCSPRPQCRHGATAQGGSPRPQRLLGTAASTPSLAVLGGTPRLVAPQAAQRLGSPVAGAARACTQHPSVLVAGLVPMPARPRGPPQPLRPRSLVRTPVAASRVVACQPIQHLAVPGGLAQAPLACAAPAVPLAEPCACRAGVERWRSPPPPAVLRRPEAAAARAGVVLVERGRWVEQDVVRISKELCWVPDGAAHLAGRPP</sequence>
<evidence type="ECO:0000313" key="3">
    <source>
        <dbReference type="Proteomes" id="UP001189429"/>
    </source>
</evidence>
<gene>
    <name evidence="2" type="ORF">PCOR1329_LOCUS41013</name>
</gene>
<feature type="compositionally biased region" description="Low complexity" evidence="1">
    <location>
        <begin position="261"/>
        <end position="278"/>
    </location>
</feature>
<comment type="caution">
    <text evidence="2">The sequence shown here is derived from an EMBL/GenBank/DDBJ whole genome shotgun (WGS) entry which is preliminary data.</text>
</comment>
<feature type="compositionally biased region" description="Low complexity" evidence="1">
    <location>
        <begin position="219"/>
        <end position="249"/>
    </location>
</feature>
<evidence type="ECO:0000313" key="2">
    <source>
        <dbReference type="EMBL" id="CAK0847937.1"/>
    </source>
</evidence>
<dbReference type="EMBL" id="CAUYUJ010014944">
    <property type="protein sequence ID" value="CAK0847937.1"/>
    <property type="molecule type" value="Genomic_DNA"/>
</dbReference>
<evidence type="ECO:0000256" key="1">
    <source>
        <dbReference type="SAM" id="MobiDB-lite"/>
    </source>
</evidence>
<feature type="region of interest" description="Disordered" evidence="1">
    <location>
        <begin position="198"/>
        <end position="281"/>
    </location>
</feature>
<feature type="compositionally biased region" description="Polar residues" evidence="1">
    <location>
        <begin position="292"/>
        <end position="309"/>
    </location>
</feature>
<organism evidence="2 3">
    <name type="scientific">Prorocentrum cordatum</name>
    <dbReference type="NCBI Taxonomy" id="2364126"/>
    <lineage>
        <taxon>Eukaryota</taxon>
        <taxon>Sar</taxon>
        <taxon>Alveolata</taxon>
        <taxon>Dinophyceae</taxon>
        <taxon>Prorocentrales</taxon>
        <taxon>Prorocentraceae</taxon>
        <taxon>Prorocentrum</taxon>
    </lineage>
</organism>
<reference evidence="2" key="1">
    <citation type="submission" date="2023-10" db="EMBL/GenBank/DDBJ databases">
        <authorList>
            <person name="Chen Y."/>
            <person name="Shah S."/>
            <person name="Dougan E. K."/>
            <person name="Thang M."/>
            <person name="Chan C."/>
        </authorList>
    </citation>
    <scope>NUCLEOTIDE SEQUENCE [LARGE SCALE GENOMIC DNA]</scope>
</reference>
<feature type="region of interest" description="Disordered" evidence="1">
    <location>
        <begin position="292"/>
        <end position="311"/>
    </location>
</feature>
<proteinExistence type="predicted"/>
<protein>
    <submittedName>
        <fullName evidence="2">Uncharacterized protein</fullName>
    </submittedName>
</protein>
<feature type="region of interest" description="Disordered" evidence="1">
    <location>
        <begin position="377"/>
        <end position="402"/>
    </location>
</feature>